<feature type="repeat" description="WD" evidence="3">
    <location>
        <begin position="102"/>
        <end position="143"/>
    </location>
</feature>
<dbReference type="GO" id="GO:0030490">
    <property type="term" value="P:maturation of SSU-rRNA"/>
    <property type="evidence" value="ECO:0007669"/>
    <property type="project" value="TreeGrafter"/>
</dbReference>
<accession>A0A087TMI8</accession>
<feature type="repeat" description="WD" evidence="3">
    <location>
        <begin position="404"/>
        <end position="444"/>
    </location>
</feature>
<dbReference type="AlphaFoldDB" id="A0A087TMI8"/>
<proteinExistence type="predicted"/>
<evidence type="ECO:0000256" key="3">
    <source>
        <dbReference type="PROSITE-ProRule" id="PRU00221"/>
    </source>
</evidence>
<dbReference type="GO" id="GO:0030515">
    <property type="term" value="F:snoRNA binding"/>
    <property type="evidence" value="ECO:0007669"/>
    <property type="project" value="TreeGrafter"/>
</dbReference>
<dbReference type="InterPro" id="IPR051570">
    <property type="entry name" value="TBC1_cilium_biogenesis"/>
</dbReference>
<dbReference type="InterPro" id="IPR019775">
    <property type="entry name" value="WD40_repeat_CS"/>
</dbReference>
<name>A0A087TMI8_STEMI</name>
<organism evidence="5 6">
    <name type="scientific">Stegodyphus mimosarum</name>
    <name type="common">African social velvet spider</name>
    <dbReference type="NCBI Taxonomy" id="407821"/>
    <lineage>
        <taxon>Eukaryota</taxon>
        <taxon>Metazoa</taxon>
        <taxon>Ecdysozoa</taxon>
        <taxon>Arthropoda</taxon>
        <taxon>Chelicerata</taxon>
        <taxon>Arachnida</taxon>
        <taxon>Araneae</taxon>
        <taxon>Araneomorphae</taxon>
        <taxon>Entelegynae</taxon>
        <taxon>Eresoidea</taxon>
        <taxon>Eresidae</taxon>
        <taxon>Stegodyphus</taxon>
    </lineage>
</organism>
<dbReference type="Pfam" id="PF25173">
    <property type="entry name" value="Beta-prop_WDR3_1st"/>
    <property type="match status" value="1"/>
</dbReference>
<protein>
    <submittedName>
        <fullName evidence="5">WD repeat-containing protein 3</fullName>
    </submittedName>
</protein>
<dbReference type="OMA" id="IQNTHEA"/>
<evidence type="ECO:0000313" key="5">
    <source>
        <dbReference type="EMBL" id="KFM66327.1"/>
    </source>
</evidence>
<sequence>MTTKQYLQFSRGPIFGIIASASGKILQVNQRNNKDDFVAVPACENILLWNLQTKEKHMVLNGEASAVTSLVTDHNHRNIAVGYANGMIRIFDLELNNCILSFIGHKSAVSCLAYESEGSNLASGGKDSEIVIWNVTDQAGLYRLKGHKGPISKVHFFQQENILISSSKDTYIKLWDLDTQHCFQTIVGTRHEILDFVIIKGTRLITGINGEHLNVWDLLLSKEESSNLNRSKRIRLEVPSGEDDSEADNLHGDESEAKNEGATYVEVGKLATLGNKTTFLFVDKTERLLGCHASTKVLQLFKILNSKEKAKKFRKRQKKELKERRETDEEMLPNSLEIDPALVDEFQALEPIQMSGKIDSFFINVDENDIAKIVVLLKNNSICQYKLDLKMRDHSAMLCHNIMLPGHRSFVRSLNYSTDNSLILSASEEAVKIWKSYKDEETCTHTLKCDSALCSVLVTGNSHCIIGTKNGGLEIFDINAREMLESVQAHEGSVKCIT</sequence>
<dbReference type="Pfam" id="PF00400">
    <property type="entry name" value="WD40"/>
    <property type="match status" value="1"/>
</dbReference>
<feature type="repeat" description="WD" evidence="3">
    <location>
        <begin position="144"/>
        <end position="185"/>
    </location>
</feature>
<keyword evidence="2" id="KW-0677">Repeat</keyword>
<dbReference type="EMBL" id="KK115903">
    <property type="protein sequence ID" value="KFM66327.1"/>
    <property type="molecule type" value="Genomic_DNA"/>
</dbReference>
<dbReference type="InterPro" id="IPR036322">
    <property type="entry name" value="WD40_repeat_dom_sf"/>
</dbReference>
<reference evidence="5 6" key="1">
    <citation type="submission" date="2013-11" db="EMBL/GenBank/DDBJ databases">
        <title>Genome sequencing of Stegodyphus mimosarum.</title>
        <authorList>
            <person name="Bechsgaard J."/>
        </authorList>
    </citation>
    <scope>NUCLEOTIDE SEQUENCE [LARGE SCALE GENOMIC DNA]</scope>
</reference>
<dbReference type="PROSITE" id="PS00678">
    <property type="entry name" value="WD_REPEATS_1"/>
    <property type="match status" value="2"/>
</dbReference>
<dbReference type="SMART" id="SM00320">
    <property type="entry name" value="WD40"/>
    <property type="match status" value="6"/>
</dbReference>
<dbReference type="OrthoDB" id="6421525at2759"/>
<dbReference type="InterPro" id="IPR001680">
    <property type="entry name" value="WD40_rpt"/>
</dbReference>
<keyword evidence="6" id="KW-1185">Reference proteome</keyword>
<dbReference type="GO" id="GO:0032040">
    <property type="term" value="C:small-subunit processome"/>
    <property type="evidence" value="ECO:0007669"/>
    <property type="project" value="TreeGrafter"/>
</dbReference>
<feature type="compositionally biased region" description="Basic and acidic residues" evidence="4">
    <location>
        <begin position="248"/>
        <end position="258"/>
    </location>
</feature>
<dbReference type="STRING" id="407821.A0A087TMI8"/>
<gene>
    <name evidence="5" type="ORF">X975_22842</name>
</gene>
<evidence type="ECO:0000256" key="4">
    <source>
        <dbReference type="SAM" id="MobiDB-lite"/>
    </source>
</evidence>
<dbReference type="PROSITE" id="PS50082">
    <property type="entry name" value="WD_REPEATS_2"/>
    <property type="match status" value="3"/>
</dbReference>
<feature type="region of interest" description="Disordered" evidence="4">
    <location>
        <begin position="237"/>
        <end position="258"/>
    </location>
</feature>
<evidence type="ECO:0000256" key="1">
    <source>
        <dbReference type="ARBA" id="ARBA00022574"/>
    </source>
</evidence>
<feature type="non-terminal residue" evidence="5">
    <location>
        <position position="498"/>
    </location>
</feature>
<dbReference type="PANTHER" id="PTHR19853">
    <property type="entry name" value="WD REPEAT CONTAINING PROTEIN 3 WDR3"/>
    <property type="match status" value="1"/>
</dbReference>
<keyword evidence="1 3" id="KW-0853">WD repeat</keyword>
<dbReference type="Gene3D" id="2.130.10.10">
    <property type="entry name" value="YVTN repeat-like/Quinoprotein amine dehydrogenase"/>
    <property type="match status" value="2"/>
</dbReference>
<dbReference type="PROSITE" id="PS50294">
    <property type="entry name" value="WD_REPEATS_REGION"/>
    <property type="match status" value="2"/>
</dbReference>
<evidence type="ECO:0000313" key="6">
    <source>
        <dbReference type="Proteomes" id="UP000054359"/>
    </source>
</evidence>
<dbReference type="SUPFAM" id="SSF50978">
    <property type="entry name" value="WD40 repeat-like"/>
    <property type="match status" value="1"/>
</dbReference>
<dbReference type="GO" id="GO:0034388">
    <property type="term" value="C:Pwp2p-containing subcomplex of 90S preribosome"/>
    <property type="evidence" value="ECO:0007669"/>
    <property type="project" value="TreeGrafter"/>
</dbReference>
<dbReference type="PANTHER" id="PTHR19853:SF0">
    <property type="entry name" value="WD REPEAT-CONTAINING PROTEIN 3"/>
    <property type="match status" value="1"/>
</dbReference>
<evidence type="ECO:0000256" key="2">
    <source>
        <dbReference type="ARBA" id="ARBA00022737"/>
    </source>
</evidence>
<dbReference type="Proteomes" id="UP000054359">
    <property type="component" value="Unassembled WGS sequence"/>
</dbReference>
<dbReference type="InterPro" id="IPR015943">
    <property type="entry name" value="WD40/YVTN_repeat-like_dom_sf"/>
</dbReference>